<accession>A0A3S3LT68</accession>
<dbReference type="EMBL" id="RBZY01000057">
    <property type="protein sequence ID" value="RWR16385.1"/>
    <property type="molecule type" value="Genomic_DNA"/>
</dbReference>
<dbReference type="Proteomes" id="UP000285970">
    <property type="component" value="Unassembled WGS sequence"/>
</dbReference>
<comment type="caution">
    <text evidence="1">The sequence shown here is derived from an EMBL/GenBank/DDBJ whole genome shotgun (WGS) entry which is preliminary data.</text>
</comment>
<organism evidence="1 2">
    <name type="scientific">Microbacterium enclense</name>
    <dbReference type="NCBI Taxonomy" id="993073"/>
    <lineage>
        <taxon>Bacteria</taxon>
        <taxon>Bacillati</taxon>
        <taxon>Actinomycetota</taxon>
        <taxon>Actinomycetes</taxon>
        <taxon>Micrococcales</taxon>
        <taxon>Microbacteriaceae</taxon>
        <taxon>Microbacterium</taxon>
    </lineage>
</organism>
<protein>
    <submittedName>
        <fullName evidence="1">Uncharacterized protein</fullName>
    </submittedName>
</protein>
<reference evidence="1 2" key="1">
    <citation type="journal article" date="2018" name="Front. Microbiol.">
        <title>Novel Insights Into Bacterial Dimethylsulfoniopropionate Catabolism in the East China Sea.</title>
        <authorList>
            <person name="Liu J."/>
            <person name="Liu J."/>
            <person name="Zhang S.H."/>
            <person name="Liang J."/>
            <person name="Lin H."/>
            <person name="Song D."/>
            <person name="Yang G.P."/>
            <person name="Todd J.D."/>
            <person name="Zhang X.H."/>
        </authorList>
    </citation>
    <scope>NUCLEOTIDE SEQUENCE [LARGE SCALE GENOMIC DNA]</scope>
    <source>
        <strain evidence="1 2">ZYFD042</strain>
    </source>
</reference>
<dbReference type="RefSeq" id="WP_164878245.1">
    <property type="nucleotide sequence ID" value="NZ_RBZY01000057.1"/>
</dbReference>
<dbReference type="AlphaFoldDB" id="A0A3S3LT68"/>
<proteinExistence type="predicted"/>
<sequence length="91" mass="9567">MLIVTAEVVDAQLQVTAMVPRVSEGDGTCTLEIVEDGRTATVTSAEGNNVTYCGVMSLPVQGAAEDVQFRVRYDSPSTRAESAVSTVEPTS</sequence>
<evidence type="ECO:0000313" key="2">
    <source>
        <dbReference type="Proteomes" id="UP000285970"/>
    </source>
</evidence>
<name>A0A3S3LT68_9MICO</name>
<gene>
    <name evidence="1" type="ORF">D8Y23_13570</name>
</gene>
<evidence type="ECO:0000313" key="1">
    <source>
        <dbReference type="EMBL" id="RWR16385.1"/>
    </source>
</evidence>